<accession>A0A6M3ZUM4</accession>
<feature type="transmembrane region" description="Helical" evidence="1">
    <location>
        <begin position="130"/>
        <end position="154"/>
    </location>
</feature>
<evidence type="ECO:0000313" key="2">
    <source>
        <dbReference type="EMBL" id="QJQ02364.1"/>
    </source>
</evidence>
<evidence type="ECO:0000256" key="1">
    <source>
        <dbReference type="SAM" id="Phobius"/>
    </source>
</evidence>
<keyword evidence="1" id="KW-0812">Transmembrane</keyword>
<keyword evidence="1" id="KW-1133">Transmembrane helix</keyword>
<proteinExistence type="predicted"/>
<gene>
    <name evidence="2" type="ORF">C798_19610</name>
</gene>
<evidence type="ECO:0000313" key="3">
    <source>
        <dbReference type="Proteomes" id="UP000501648"/>
    </source>
</evidence>
<feature type="transmembrane region" description="Helical" evidence="1">
    <location>
        <begin position="205"/>
        <end position="223"/>
    </location>
</feature>
<reference evidence="2 3" key="1">
    <citation type="journal article" date="2012" name="J. Bacteriol.">
        <title>Genome sequence of the pathogenic Herbaspirillum seropedicae strain Os34, isolated from rice roots.</title>
        <authorList>
            <person name="Ye W."/>
            <person name="Ye S."/>
            <person name="Liu J."/>
            <person name="Chang S."/>
            <person name="Chen M."/>
            <person name="Zhu B."/>
            <person name="Guo L."/>
            <person name="An Q."/>
        </authorList>
    </citation>
    <scope>NUCLEOTIDE SEQUENCE [LARGE SCALE GENOMIC DNA]</scope>
    <source>
        <strain evidence="2 3">Os34</strain>
    </source>
</reference>
<dbReference type="EMBL" id="CP008956">
    <property type="protein sequence ID" value="QJQ02364.1"/>
    <property type="molecule type" value="Genomic_DNA"/>
</dbReference>
<dbReference type="Proteomes" id="UP000501648">
    <property type="component" value="Chromosome"/>
</dbReference>
<name>A0A6M3ZUM4_9BURK</name>
<feature type="transmembrane region" description="Helical" evidence="1">
    <location>
        <begin position="82"/>
        <end position="102"/>
    </location>
</feature>
<organism evidence="2 3">
    <name type="scientific">Herbaspirillum rubrisubalbicans Os34</name>
    <dbReference type="NCBI Taxonomy" id="1235827"/>
    <lineage>
        <taxon>Bacteria</taxon>
        <taxon>Pseudomonadati</taxon>
        <taxon>Pseudomonadota</taxon>
        <taxon>Betaproteobacteria</taxon>
        <taxon>Burkholderiales</taxon>
        <taxon>Oxalobacteraceae</taxon>
        <taxon>Herbaspirillum</taxon>
    </lineage>
</organism>
<feature type="transmembrane region" description="Helical" evidence="1">
    <location>
        <begin position="175"/>
        <end position="193"/>
    </location>
</feature>
<keyword evidence="1" id="KW-0472">Membrane</keyword>
<dbReference type="AlphaFoldDB" id="A0A6M3ZUM4"/>
<dbReference type="Pfam" id="PF04403">
    <property type="entry name" value="PqiA"/>
    <property type="match status" value="1"/>
</dbReference>
<sequence>MGFVGIVLPSFSLQCIMKNKQQNIRLAASKPPSSMRKRPDLIVCEECDAVYQRPQLGQREIARCLRCGAELERDTGRRLQHLLPLTIGALILFVIANIFPIVTIELQGLSADTTLIGAVMALTRDGMSEVALLVLATTLLFPLIQLGVLLYLLLPGARATRPPGFVLLLRLMQAARPWGMIEVFMLGILVALIKLSNMAEVIPGAALWSFGCLTVLLTVVVSFNPRYLWHMWEQQQAEQYGDKGAGA</sequence>
<dbReference type="InterPro" id="IPR007498">
    <property type="entry name" value="PqiA-like"/>
</dbReference>
<protein>
    <submittedName>
        <fullName evidence="2">Paraquat-inducible protein A</fullName>
    </submittedName>
</protein>